<gene>
    <name evidence="4" type="ORF">BTJ68_14335</name>
</gene>
<feature type="transmembrane region" description="Helical" evidence="2">
    <location>
        <begin position="6"/>
        <end position="25"/>
    </location>
</feature>
<sequence>MGLISTWTMIRSLSLFHLTAAYLFLTNPRMIVDQNVVFMLGESMRLPHITTMDKPSEASALLAVILAFLGISDLTAASVEEGIAIQYWLAIVPVRMTFLFAITGYSYLFKQGGLFGSKTALSQSSIGEPLQNSMVFSWGFLELAAWFWGLVTFWTVDLVGMVATLILAGLQITAYEPVFDDPSFFGGDMTYAAVGVVMIIFDLVSLALEITTIVVFKVERFTLTPKLYLACQSIKTLLWTVMLILTCYGAGLFIGPFYYIISVALAFASVSQLAYGSVVLDRQRTGRVSDKEVGAPQQREGLTSGRQAERNPQNPFADPAPASSAKGSGAVSRERFDGDVAAEQSYEMHGSAYRAT</sequence>
<evidence type="ECO:0000313" key="5">
    <source>
        <dbReference type="Proteomes" id="UP000194280"/>
    </source>
</evidence>
<keyword evidence="2" id="KW-1133">Transmembrane helix</keyword>
<keyword evidence="2" id="KW-0472">Membrane</keyword>
<evidence type="ECO:0000313" key="4">
    <source>
        <dbReference type="EMBL" id="OTA23225.1"/>
    </source>
</evidence>
<organism evidence="4 5">
    <name type="scientific">Hortaea werneckii EXF-2000</name>
    <dbReference type="NCBI Taxonomy" id="1157616"/>
    <lineage>
        <taxon>Eukaryota</taxon>
        <taxon>Fungi</taxon>
        <taxon>Dikarya</taxon>
        <taxon>Ascomycota</taxon>
        <taxon>Pezizomycotina</taxon>
        <taxon>Dothideomycetes</taxon>
        <taxon>Dothideomycetidae</taxon>
        <taxon>Mycosphaerellales</taxon>
        <taxon>Teratosphaeriaceae</taxon>
        <taxon>Hortaea</taxon>
    </lineage>
</organism>
<keyword evidence="2" id="KW-0812">Transmembrane</keyword>
<comment type="caution">
    <text evidence="4">The sequence shown here is derived from an EMBL/GenBank/DDBJ whole genome shotgun (WGS) entry which is preliminary data.</text>
</comment>
<dbReference type="Proteomes" id="UP000194280">
    <property type="component" value="Unassembled WGS sequence"/>
</dbReference>
<keyword evidence="3" id="KW-0732">Signal</keyword>
<feature type="transmembrane region" description="Helical" evidence="2">
    <location>
        <begin position="190"/>
        <end position="215"/>
    </location>
</feature>
<protein>
    <recommendedName>
        <fullName evidence="6">TRP C-terminal domain-containing protein</fullName>
    </recommendedName>
</protein>
<dbReference type="EMBL" id="MUNK01000311">
    <property type="protein sequence ID" value="OTA23225.1"/>
    <property type="molecule type" value="Genomic_DNA"/>
</dbReference>
<name>A0A1Z5SQW2_HORWE</name>
<dbReference type="InterPro" id="IPR018815">
    <property type="entry name" value="Incr_loss_mito_DNA_1"/>
</dbReference>
<dbReference type="VEuPathDB" id="FungiDB:BTJ68_14335"/>
<feature type="transmembrane region" description="Helical" evidence="2">
    <location>
        <begin position="143"/>
        <end position="170"/>
    </location>
</feature>
<feature type="transmembrane region" description="Helical" evidence="2">
    <location>
        <begin position="60"/>
        <end position="79"/>
    </location>
</feature>
<dbReference type="Pfam" id="PF10311">
    <property type="entry name" value="Ilm1"/>
    <property type="match status" value="1"/>
</dbReference>
<feature type="transmembrane region" description="Helical" evidence="2">
    <location>
        <begin position="85"/>
        <end position="108"/>
    </location>
</feature>
<feature type="region of interest" description="Disordered" evidence="1">
    <location>
        <begin position="289"/>
        <end position="333"/>
    </location>
</feature>
<feature type="transmembrane region" description="Helical" evidence="2">
    <location>
        <begin position="257"/>
        <end position="280"/>
    </location>
</feature>
<feature type="transmembrane region" description="Helical" evidence="2">
    <location>
        <begin position="227"/>
        <end position="251"/>
    </location>
</feature>
<feature type="compositionally biased region" description="Low complexity" evidence="1">
    <location>
        <begin position="319"/>
        <end position="331"/>
    </location>
</feature>
<feature type="signal peptide" evidence="3">
    <location>
        <begin position="1"/>
        <end position="21"/>
    </location>
</feature>
<dbReference type="OrthoDB" id="5299849at2759"/>
<feature type="compositionally biased region" description="Polar residues" evidence="1">
    <location>
        <begin position="300"/>
        <end position="314"/>
    </location>
</feature>
<reference evidence="4 5" key="1">
    <citation type="submission" date="2017-01" db="EMBL/GenBank/DDBJ databases">
        <title>The recent genome duplication of the halophilic yeast Hortaea werneckii: insights from long-read sequencing.</title>
        <authorList>
            <person name="Sinha S."/>
            <person name="Flibotte S."/>
            <person name="Neira M."/>
            <person name="Lenassi M."/>
            <person name="Gostincar C."/>
            <person name="Stajich J.E."/>
            <person name="Nislow C.E."/>
        </authorList>
    </citation>
    <scope>NUCLEOTIDE SEQUENCE [LARGE SCALE GENOMIC DNA]</scope>
    <source>
        <strain evidence="4 5">EXF-2000</strain>
    </source>
</reference>
<keyword evidence="5" id="KW-1185">Reference proteome</keyword>
<dbReference type="AlphaFoldDB" id="A0A1Z5SQW2"/>
<evidence type="ECO:0000256" key="2">
    <source>
        <dbReference type="SAM" id="Phobius"/>
    </source>
</evidence>
<dbReference type="InParanoid" id="A0A1Z5SQW2"/>
<accession>A0A1Z5SQW2</accession>
<proteinExistence type="predicted"/>
<evidence type="ECO:0008006" key="6">
    <source>
        <dbReference type="Google" id="ProtNLM"/>
    </source>
</evidence>
<evidence type="ECO:0000256" key="3">
    <source>
        <dbReference type="SAM" id="SignalP"/>
    </source>
</evidence>
<feature type="chain" id="PRO_5012396639" description="TRP C-terminal domain-containing protein" evidence="3">
    <location>
        <begin position="22"/>
        <end position="356"/>
    </location>
</feature>
<dbReference type="PANTHER" id="PTHR28029">
    <property type="entry name" value="PROTEIN ILM1"/>
    <property type="match status" value="1"/>
</dbReference>
<evidence type="ECO:0000256" key="1">
    <source>
        <dbReference type="SAM" id="MobiDB-lite"/>
    </source>
</evidence>
<dbReference type="PANTHER" id="PTHR28029:SF1">
    <property type="entry name" value="PROTEIN ILM1"/>
    <property type="match status" value="1"/>
</dbReference>